<dbReference type="Proteomes" id="UP000612746">
    <property type="component" value="Unassembled WGS sequence"/>
</dbReference>
<reference evidence="1" key="1">
    <citation type="submission" date="2020-12" db="EMBL/GenBank/DDBJ databases">
        <title>Metabolic potential, ecology and presence of endohyphal bacteria is reflected in genomic diversity of Mucoromycotina.</title>
        <authorList>
            <person name="Muszewska A."/>
            <person name="Okrasinska A."/>
            <person name="Steczkiewicz K."/>
            <person name="Drgas O."/>
            <person name="Orlowska M."/>
            <person name="Perlinska-Lenart U."/>
            <person name="Aleksandrzak-Piekarczyk T."/>
            <person name="Szatraj K."/>
            <person name="Zielenkiewicz U."/>
            <person name="Pilsyk S."/>
            <person name="Malc E."/>
            <person name="Mieczkowski P."/>
            <person name="Kruszewska J.S."/>
            <person name="Biernat P."/>
            <person name="Pawlowska J."/>
        </authorList>
    </citation>
    <scope>NUCLEOTIDE SEQUENCE</scope>
    <source>
        <strain evidence="1">WA0000051536</strain>
    </source>
</reference>
<dbReference type="AlphaFoldDB" id="A0A8H7PK79"/>
<gene>
    <name evidence="1" type="ORF">INT44_007718</name>
</gene>
<accession>A0A8H7PK79</accession>
<evidence type="ECO:0000313" key="2">
    <source>
        <dbReference type="Proteomes" id="UP000612746"/>
    </source>
</evidence>
<organism evidence="1 2">
    <name type="scientific">Umbelopsis vinacea</name>
    <dbReference type="NCBI Taxonomy" id="44442"/>
    <lineage>
        <taxon>Eukaryota</taxon>
        <taxon>Fungi</taxon>
        <taxon>Fungi incertae sedis</taxon>
        <taxon>Mucoromycota</taxon>
        <taxon>Mucoromycotina</taxon>
        <taxon>Umbelopsidomycetes</taxon>
        <taxon>Umbelopsidales</taxon>
        <taxon>Umbelopsidaceae</taxon>
        <taxon>Umbelopsis</taxon>
    </lineage>
</organism>
<dbReference type="EMBL" id="JAEPRA010000015">
    <property type="protein sequence ID" value="KAG2175230.1"/>
    <property type="molecule type" value="Genomic_DNA"/>
</dbReference>
<name>A0A8H7PK79_9FUNG</name>
<proteinExistence type="predicted"/>
<keyword evidence="2" id="KW-1185">Reference proteome</keyword>
<dbReference type="OrthoDB" id="2404656at2759"/>
<comment type="caution">
    <text evidence="1">The sequence shown here is derived from an EMBL/GenBank/DDBJ whole genome shotgun (WGS) entry which is preliminary data.</text>
</comment>
<protein>
    <submittedName>
        <fullName evidence="1">Uncharacterized protein</fullName>
    </submittedName>
</protein>
<sequence length="216" mass="25020">MRLTTPEFRYIHNHERTFWIEYAISMFRYLGSITNLISFKWCEVAAEPDIIDTDLSDSESIVTTRYVDDFGENRYGKCIMMKTSSRAWTQDVTHTQDVTSMLLGSAVQMLKAQQGQHLDASFSTFCRLQMLTIQTVGEYMTLCGLSITAEKKYEYVALRAAVIPVSWNSRHDWRGMFEVLAHVMEQVHTQLKEEIRSGDPVKEEETVRFHSDAMHV</sequence>
<evidence type="ECO:0000313" key="1">
    <source>
        <dbReference type="EMBL" id="KAG2175230.1"/>
    </source>
</evidence>